<dbReference type="RefSeq" id="WP_184739679.1">
    <property type="nucleotide sequence ID" value="NZ_BMRW01000017.1"/>
</dbReference>
<name>A0A7W7LJ05_STRNE</name>
<dbReference type="Proteomes" id="UP000556436">
    <property type="component" value="Unassembled WGS sequence"/>
</dbReference>
<proteinExistence type="inferred from homology"/>
<evidence type="ECO:0000313" key="14">
    <source>
        <dbReference type="EMBL" id="MBB4890476.1"/>
    </source>
</evidence>
<comment type="subcellular location">
    <subcellularLocation>
        <location evidence="1">Cell membrane</location>
        <topology evidence="1">Multi-pass membrane protein</topology>
    </subcellularLocation>
</comment>
<keyword evidence="10 12" id="KW-0472">Membrane</keyword>
<dbReference type="Pfam" id="PF01435">
    <property type="entry name" value="Peptidase_M48"/>
    <property type="match status" value="1"/>
</dbReference>
<keyword evidence="4 12" id="KW-0812">Transmembrane</keyword>
<evidence type="ECO:0000313" key="15">
    <source>
        <dbReference type="Proteomes" id="UP000556436"/>
    </source>
</evidence>
<evidence type="ECO:0000256" key="5">
    <source>
        <dbReference type="ARBA" id="ARBA00022723"/>
    </source>
</evidence>
<keyword evidence="9 11" id="KW-0482">Metalloprotease</keyword>
<evidence type="ECO:0000256" key="11">
    <source>
        <dbReference type="RuleBase" id="RU003983"/>
    </source>
</evidence>
<evidence type="ECO:0000259" key="13">
    <source>
        <dbReference type="Pfam" id="PF01435"/>
    </source>
</evidence>
<dbReference type="InterPro" id="IPR001915">
    <property type="entry name" value="Peptidase_M48"/>
</dbReference>
<dbReference type="AlphaFoldDB" id="A0A7W7LJ05"/>
<dbReference type="GO" id="GO:0005886">
    <property type="term" value="C:plasma membrane"/>
    <property type="evidence" value="ECO:0007669"/>
    <property type="project" value="UniProtKB-SubCell"/>
</dbReference>
<evidence type="ECO:0000256" key="9">
    <source>
        <dbReference type="ARBA" id="ARBA00023049"/>
    </source>
</evidence>
<organism evidence="14 15">
    <name type="scientific">Streptomyces netropsis</name>
    <name type="common">Streptoverticillium netropsis</name>
    <dbReference type="NCBI Taxonomy" id="55404"/>
    <lineage>
        <taxon>Bacteria</taxon>
        <taxon>Bacillati</taxon>
        <taxon>Actinomycetota</taxon>
        <taxon>Actinomycetes</taxon>
        <taxon>Kitasatosporales</taxon>
        <taxon>Streptomycetaceae</taxon>
        <taxon>Streptomyces</taxon>
    </lineage>
</organism>
<dbReference type="InterPro" id="IPR050083">
    <property type="entry name" value="HtpX_protease"/>
</dbReference>
<reference evidence="14 15" key="1">
    <citation type="submission" date="2020-08" db="EMBL/GenBank/DDBJ databases">
        <title>Genomic Encyclopedia of Type Strains, Phase III (KMG-III): the genomes of soil and plant-associated and newly described type strains.</title>
        <authorList>
            <person name="Whitman W."/>
        </authorList>
    </citation>
    <scope>NUCLEOTIDE SEQUENCE [LARGE SCALE GENOMIC DNA]</scope>
    <source>
        <strain evidence="14 15">CECT 3265</strain>
    </source>
</reference>
<evidence type="ECO:0000256" key="4">
    <source>
        <dbReference type="ARBA" id="ARBA00022692"/>
    </source>
</evidence>
<evidence type="ECO:0000256" key="7">
    <source>
        <dbReference type="ARBA" id="ARBA00022833"/>
    </source>
</evidence>
<dbReference type="GO" id="GO:0004222">
    <property type="term" value="F:metalloendopeptidase activity"/>
    <property type="evidence" value="ECO:0007669"/>
    <property type="project" value="InterPro"/>
</dbReference>
<feature type="transmembrane region" description="Helical" evidence="12">
    <location>
        <begin position="79"/>
        <end position="104"/>
    </location>
</feature>
<comment type="similarity">
    <text evidence="11">Belongs to the peptidase M48 family.</text>
</comment>
<sequence length="429" mass="47313">MRTAAEETTQPCPECGAEVRGDSRFTIWCAACDWNVDPQEQQETQGRLERAQRVLARRHGEKLLAEVLHGRVLHARRDAAAVLAYAIALAVHSVTVALIASGIYCVVRGWGGVMMLPGLFLLVVAAALRPRLPKLPEDELVLQRADAPELYALIDGVAQVVGTSGVDAIAVGKEVNASVMSYGVRGRRLLTLGLPLWEVLTPQQRVALLGHELGHYGNGDTRHATVVAMALRSLTTWRYYFTPIQQPSPVEMVVNLAFVMPRLLVQGVLMLLDQLTMRATQRAEYLADREAARAASTEAAVALMDQLLVTDSLTVRLRRETNNAALAGLRSAREAKDQADEVWTRLTTHMAAIPDHEYERKRRVAARRGHSVDATHPPTHLRRDCLLAGTPTEAAVLLDDSRQQRIAAELARVRSEVAWRIVRDGIETQ</sequence>
<keyword evidence="15" id="KW-1185">Reference proteome</keyword>
<comment type="cofactor">
    <cofactor evidence="11">
        <name>Zn(2+)</name>
        <dbReference type="ChEBI" id="CHEBI:29105"/>
    </cofactor>
    <text evidence="11">Binds 1 zinc ion per subunit.</text>
</comment>
<comment type="caution">
    <text evidence="14">The sequence shown here is derived from an EMBL/GenBank/DDBJ whole genome shotgun (WGS) entry which is preliminary data.</text>
</comment>
<accession>A0A7W7LJ05</accession>
<dbReference type="PANTHER" id="PTHR43221">
    <property type="entry name" value="PROTEASE HTPX"/>
    <property type="match status" value="1"/>
</dbReference>
<dbReference type="EMBL" id="JACHJG010000019">
    <property type="protein sequence ID" value="MBB4890476.1"/>
    <property type="molecule type" value="Genomic_DNA"/>
</dbReference>
<keyword evidence="8 12" id="KW-1133">Transmembrane helix</keyword>
<keyword evidence="6 11" id="KW-0378">Hydrolase</keyword>
<dbReference type="CDD" id="cd07328">
    <property type="entry name" value="M48_Ste24p_like"/>
    <property type="match status" value="1"/>
</dbReference>
<dbReference type="GO" id="GO:0046872">
    <property type="term" value="F:metal ion binding"/>
    <property type="evidence" value="ECO:0007669"/>
    <property type="project" value="UniProtKB-KW"/>
</dbReference>
<keyword evidence="7 11" id="KW-0862">Zinc</keyword>
<gene>
    <name evidence="14" type="ORF">FHS38_006561</name>
</gene>
<evidence type="ECO:0000256" key="8">
    <source>
        <dbReference type="ARBA" id="ARBA00022989"/>
    </source>
</evidence>
<evidence type="ECO:0000256" key="2">
    <source>
        <dbReference type="ARBA" id="ARBA00022475"/>
    </source>
</evidence>
<dbReference type="PANTHER" id="PTHR43221:SF1">
    <property type="entry name" value="PROTEASE HTPX"/>
    <property type="match status" value="1"/>
</dbReference>
<evidence type="ECO:0000256" key="10">
    <source>
        <dbReference type="ARBA" id="ARBA00023136"/>
    </source>
</evidence>
<keyword evidence="2" id="KW-1003">Cell membrane</keyword>
<evidence type="ECO:0000256" key="1">
    <source>
        <dbReference type="ARBA" id="ARBA00004651"/>
    </source>
</evidence>
<feature type="transmembrane region" description="Helical" evidence="12">
    <location>
        <begin position="110"/>
        <end position="128"/>
    </location>
</feature>
<protein>
    <submittedName>
        <fullName evidence="14">Zn-dependent protease with chaperone function</fullName>
    </submittedName>
</protein>
<evidence type="ECO:0000256" key="3">
    <source>
        <dbReference type="ARBA" id="ARBA00022670"/>
    </source>
</evidence>
<keyword evidence="3 11" id="KW-0645">Protease</keyword>
<keyword evidence="5" id="KW-0479">Metal-binding</keyword>
<feature type="domain" description="Peptidase M48" evidence="13">
    <location>
        <begin position="154"/>
        <end position="382"/>
    </location>
</feature>
<evidence type="ECO:0000256" key="12">
    <source>
        <dbReference type="SAM" id="Phobius"/>
    </source>
</evidence>
<dbReference type="GO" id="GO:0006508">
    <property type="term" value="P:proteolysis"/>
    <property type="evidence" value="ECO:0007669"/>
    <property type="project" value="UniProtKB-KW"/>
</dbReference>
<evidence type="ECO:0000256" key="6">
    <source>
        <dbReference type="ARBA" id="ARBA00022801"/>
    </source>
</evidence>
<dbReference type="Gene3D" id="3.30.2010.10">
    <property type="entry name" value="Metalloproteases ('zincins'), catalytic domain"/>
    <property type="match status" value="1"/>
</dbReference>